<reference evidence="1" key="1">
    <citation type="submission" date="2018-02" db="EMBL/GenBank/DDBJ databases">
        <authorList>
            <person name="Cohen D.B."/>
            <person name="Kent A.D."/>
        </authorList>
    </citation>
    <scope>NUCLEOTIDE SEQUENCE</scope>
</reference>
<organism evidence="1">
    <name type="scientific">Fagus sylvatica</name>
    <name type="common">Beechnut</name>
    <dbReference type="NCBI Taxonomy" id="28930"/>
    <lineage>
        <taxon>Eukaryota</taxon>
        <taxon>Viridiplantae</taxon>
        <taxon>Streptophyta</taxon>
        <taxon>Embryophyta</taxon>
        <taxon>Tracheophyta</taxon>
        <taxon>Spermatophyta</taxon>
        <taxon>Magnoliopsida</taxon>
        <taxon>eudicotyledons</taxon>
        <taxon>Gunneridae</taxon>
        <taxon>Pentapetalae</taxon>
        <taxon>rosids</taxon>
        <taxon>fabids</taxon>
        <taxon>Fagales</taxon>
        <taxon>Fagaceae</taxon>
        <taxon>Fagus</taxon>
    </lineage>
</organism>
<evidence type="ECO:0000313" key="1">
    <source>
        <dbReference type="EMBL" id="SPC82696.1"/>
    </source>
</evidence>
<dbReference type="AlphaFoldDB" id="A0A2N9EV78"/>
<accession>A0A2N9EV78</accession>
<dbReference type="EMBL" id="OIVN01000593">
    <property type="protein sequence ID" value="SPC82696.1"/>
    <property type="molecule type" value="Genomic_DNA"/>
</dbReference>
<protein>
    <submittedName>
        <fullName evidence="1">Uncharacterized protein</fullName>
    </submittedName>
</protein>
<sequence length="359" mass="39026">MSLQLPGVYNEFYTDSWHAAVGFLNSGLTSLTLEPPSFPFPGAPPPHPPEAGTDVVDLEDAKVTSVPAAEELVGVALSQDVSTQLLKEGAQLLWTLILLMSKSLASVCSLFSGSNSSECKVGRPISSGITASTPYVRENGVSPVEFRGVVLNVHSQRASFSMAAAYTLVNFVQQVLDQAWMYTKEQYVFRQVIQYWVHPSGAHIDLTYAILAFLCYAREVLDSHSYSPSEIWHHRGCQASQRCMVRESVPSRLEALRPCMRASYSASLFEAPKSSLTVYSKSSPSGDIRTIPKPEPLEFAVPSTYNTQPVTSWIRSATLMSCSPMGVLLFSGANSAMKSASTCPLMAVLGLYRASYAPS</sequence>
<gene>
    <name evidence="1" type="ORF">FSB_LOCUS10578</name>
</gene>
<proteinExistence type="predicted"/>
<name>A0A2N9EV78_FAGSY</name>